<dbReference type="GO" id="GO:0006805">
    <property type="term" value="P:xenobiotic metabolic process"/>
    <property type="evidence" value="ECO:0007669"/>
    <property type="project" value="TreeGrafter"/>
</dbReference>
<keyword evidence="3" id="KW-0408">Iron</keyword>
<keyword evidence="5" id="KW-0812">Transmembrane</keyword>
<keyword evidence="7" id="KW-1185">Reference proteome</keyword>
<dbReference type="GO" id="GO:0005737">
    <property type="term" value="C:cytoplasm"/>
    <property type="evidence" value="ECO:0007669"/>
    <property type="project" value="TreeGrafter"/>
</dbReference>
<dbReference type="EMBL" id="JABSTR010000008">
    <property type="protein sequence ID" value="KAH9378179.1"/>
    <property type="molecule type" value="Genomic_DNA"/>
</dbReference>
<keyword evidence="4" id="KW-0503">Monooxygenase</keyword>
<dbReference type="Proteomes" id="UP000821853">
    <property type="component" value="Unassembled WGS sequence"/>
</dbReference>
<dbReference type="GO" id="GO:0016712">
    <property type="term" value="F:oxidoreductase activity, acting on paired donors, with incorporation or reduction of molecular oxygen, reduced flavin or flavoprotein as one donor, and incorporation of one atom of oxygen"/>
    <property type="evidence" value="ECO:0007669"/>
    <property type="project" value="TreeGrafter"/>
</dbReference>
<name>A0A9J6GSQ9_HAELO</name>
<protein>
    <recommendedName>
        <fullName evidence="8">Cytochrome P450</fullName>
    </recommendedName>
</protein>
<evidence type="ECO:0008006" key="8">
    <source>
        <dbReference type="Google" id="ProtNLM"/>
    </source>
</evidence>
<dbReference type="PANTHER" id="PTHR24300">
    <property type="entry name" value="CYTOCHROME P450 508A4-RELATED"/>
    <property type="match status" value="1"/>
</dbReference>
<dbReference type="GO" id="GO:0020037">
    <property type="term" value="F:heme binding"/>
    <property type="evidence" value="ECO:0007669"/>
    <property type="project" value="InterPro"/>
</dbReference>
<sequence>MTPITLCDLSDSMPYHADHYLVGNVNVFILAGTMSTTFTMWWLLLVFAKHPDTIQARIQREIDEVVGSERRPTWEDRKQLPYTLACIWEVERWKTAAPLGLARE</sequence>
<accession>A0A9J6GSQ9</accession>
<evidence type="ECO:0000313" key="6">
    <source>
        <dbReference type="EMBL" id="KAH9378179.1"/>
    </source>
</evidence>
<organism evidence="6 7">
    <name type="scientific">Haemaphysalis longicornis</name>
    <name type="common">Bush tick</name>
    <dbReference type="NCBI Taxonomy" id="44386"/>
    <lineage>
        <taxon>Eukaryota</taxon>
        <taxon>Metazoa</taxon>
        <taxon>Ecdysozoa</taxon>
        <taxon>Arthropoda</taxon>
        <taxon>Chelicerata</taxon>
        <taxon>Arachnida</taxon>
        <taxon>Acari</taxon>
        <taxon>Parasitiformes</taxon>
        <taxon>Ixodida</taxon>
        <taxon>Ixodoidea</taxon>
        <taxon>Ixodidae</taxon>
        <taxon>Haemaphysalinae</taxon>
        <taxon>Haemaphysalis</taxon>
    </lineage>
</organism>
<gene>
    <name evidence="6" type="ORF">HPB48_018880</name>
</gene>
<evidence type="ECO:0000313" key="7">
    <source>
        <dbReference type="Proteomes" id="UP000821853"/>
    </source>
</evidence>
<keyword evidence="5" id="KW-1133">Transmembrane helix</keyword>
<evidence type="ECO:0000256" key="2">
    <source>
        <dbReference type="ARBA" id="ARBA00022723"/>
    </source>
</evidence>
<dbReference type="Pfam" id="PF00067">
    <property type="entry name" value="p450"/>
    <property type="match status" value="1"/>
</dbReference>
<dbReference type="InterPro" id="IPR050182">
    <property type="entry name" value="Cytochrome_P450_fam2"/>
</dbReference>
<comment type="similarity">
    <text evidence="1">Belongs to the cytochrome P450 family.</text>
</comment>
<keyword evidence="2" id="KW-0479">Metal-binding</keyword>
<reference evidence="6 7" key="1">
    <citation type="journal article" date="2020" name="Cell">
        <title>Large-Scale Comparative Analyses of Tick Genomes Elucidate Their Genetic Diversity and Vector Capacities.</title>
        <authorList>
            <consortium name="Tick Genome and Microbiome Consortium (TIGMIC)"/>
            <person name="Jia N."/>
            <person name="Wang J."/>
            <person name="Shi W."/>
            <person name="Du L."/>
            <person name="Sun Y."/>
            <person name="Zhan W."/>
            <person name="Jiang J.F."/>
            <person name="Wang Q."/>
            <person name="Zhang B."/>
            <person name="Ji P."/>
            <person name="Bell-Sakyi L."/>
            <person name="Cui X.M."/>
            <person name="Yuan T.T."/>
            <person name="Jiang B.G."/>
            <person name="Yang W.F."/>
            <person name="Lam T.T."/>
            <person name="Chang Q.C."/>
            <person name="Ding S.J."/>
            <person name="Wang X.J."/>
            <person name="Zhu J.G."/>
            <person name="Ruan X.D."/>
            <person name="Zhao L."/>
            <person name="Wei J.T."/>
            <person name="Ye R.Z."/>
            <person name="Que T.C."/>
            <person name="Du C.H."/>
            <person name="Zhou Y.H."/>
            <person name="Cheng J.X."/>
            <person name="Dai P.F."/>
            <person name="Guo W.B."/>
            <person name="Han X.H."/>
            <person name="Huang E.J."/>
            <person name="Li L.F."/>
            <person name="Wei W."/>
            <person name="Gao Y.C."/>
            <person name="Liu J.Z."/>
            <person name="Shao H.Z."/>
            <person name="Wang X."/>
            <person name="Wang C.C."/>
            <person name="Yang T.C."/>
            <person name="Huo Q.B."/>
            <person name="Li W."/>
            <person name="Chen H.Y."/>
            <person name="Chen S.E."/>
            <person name="Zhou L.G."/>
            <person name="Ni X.B."/>
            <person name="Tian J.H."/>
            <person name="Sheng Y."/>
            <person name="Liu T."/>
            <person name="Pan Y.S."/>
            <person name="Xia L.Y."/>
            <person name="Li J."/>
            <person name="Zhao F."/>
            <person name="Cao W.C."/>
        </authorList>
    </citation>
    <scope>NUCLEOTIDE SEQUENCE [LARGE SCALE GENOMIC DNA]</scope>
    <source>
        <strain evidence="6">HaeL-2018</strain>
    </source>
</reference>
<dbReference type="AlphaFoldDB" id="A0A9J6GSQ9"/>
<keyword evidence="5" id="KW-0472">Membrane</keyword>
<evidence type="ECO:0000256" key="1">
    <source>
        <dbReference type="ARBA" id="ARBA00010617"/>
    </source>
</evidence>
<dbReference type="Gene3D" id="1.10.630.10">
    <property type="entry name" value="Cytochrome P450"/>
    <property type="match status" value="1"/>
</dbReference>
<feature type="transmembrane region" description="Helical" evidence="5">
    <location>
        <begin position="20"/>
        <end position="47"/>
    </location>
</feature>
<keyword evidence="4" id="KW-0560">Oxidoreductase</keyword>
<evidence type="ECO:0000256" key="5">
    <source>
        <dbReference type="SAM" id="Phobius"/>
    </source>
</evidence>
<dbReference type="PANTHER" id="PTHR24300:SF375">
    <property type="entry name" value="CYTOCHROME P450 FAMILY"/>
    <property type="match status" value="1"/>
</dbReference>
<dbReference type="VEuPathDB" id="VectorBase:HLOH_055791"/>
<dbReference type="InterPro" id="IPR001128">
    <property type="entry name" value="Cyt_P450"/>
</dbReference>
<proteinExistence type="inferred from homology"/>
<evidence type="ECO:0000256" key="3">
    <source>
        <dbReference type="ARBA" id="ARBA00023004"/>
    </source>
</evidence>
<dbReference type="GO" id="GO:0006082">
    <property type="term" value="P:organic acid metabolic process"/>
    <property type="evidence" value="ECO:0007669"/>
    <property type="project" value="TreeGrafter"/>
</dbReference>
<dbReference type="OrthoDB" id="6415694at2759"/>
<dbReference type="GO" id="GO:0005506">
    <property type="term" value="F:iron ion binding"/>
    <property type="evidence" value="ECO:0007669"/>
    <property type="project" value="InterPro"/>
</dbReference>
<dbReference type="InterPro" id="IPR036396">
    <property type="entry name" value="Cyt_P450_sf"/>
</dbReference>
<evidence type="ECO:0000256" key="4">
    <source>
        <dbReference type="ARBA" id="ARBA00023033"/>
    </source>
</evidence>
<dbReference type="SUPFAM" id="SSF48264">
    <property type="entry name" value="Cytochrome P450"/>
    <property type="match status" value="1"/>
</dbReference>
<comment type="caution">
    <text evidence="6">The sequence shown here is derived from an EMBL/GenBank/DDBJ whole genome shotgun (WGS) entry which is preliminary data.</text>
</comment>